<dbReference type="RefSeq" id="WP_370397686.1">
    <property type="nucleotide sequence ID" value="NZ_JALBUT010000011.1"/>
</dbReference>
<dbReference type="Proteomes" id="UP001275932">
    <property type="component" value="Unassembled WGS sequence"/>
</dbReference>
<evidence type="ECO:0000313" key="3">
    <source>
        <dbReference type="EMBL" id="MDX8416209.1"/>
    </source>
</evidence>
<accession>A0ABU4WI17</accession>
<dbReference type="InterPro" id="IPR013762">
    <property type="entry name" value="Integrase-like_cat_sf"/>
</dbReference>
<dbReference type="InterPro" id="IPR002104">
    <property type="entry name" value="Integrase_catalytic"/>
</dbReference>
<dbReference type="InterPro" id="IPR011010">
    <property type="entry name" value="DNA_brk_join_enz"/>
</dbReference>
<dbReference type="EMBL" id="JALBUT010000011">
    <property type="protein sequence ID" value="MDX8416209.1"/>
    <property type="molecule type" value="Genomic_DNA"/>
</dbReference>
<sequence>MEIVKTNKFKESAPALGIMLWAGIRPKEVSRLKWEDIDMEENVITITSNTSKTGGVRHVEILDVLKKWLLKYQNGKTGKICPPDWIRKWKSIRDSAGFKGIWTNDVLRHTFASYHLKYFKNLIRLQSEMGHRDLNLLRSRYVNMSGITKNDAETFMTLHKTNFNLPK</sequence>
<keyword evidence="4" id="KW-1185">Reference proteome</keyword>
<dbReference type="SUPFAM" id="SSF56349">
    <property type="entry name" value="DNA breaking-rejoining enzymes"/>
    <property type="match status" value="1"/>
</dbReference>
<name>A0ABU4WI17_9BACT</name>
<dbReference type="PROSITE" id="PS51898">
    <property type="entry name" value="TYR_RECOMBINASE"/>
    <property type="match status" value="1"/>
</dbReference>
<evidence type="ECO:0000313" key="4">
    <source>
        <dbReference type="Proteomes" id="UP001275932"/>
    </source>
</evidence>
<dbReference type="Pfam" id="PF00589">
    <property type="entry name" value="Phage_integrase"/>
    <property type="match status" value="1"/>
</dbReference>
<evidence type="ECO:0000256" key="1">
    <source>
        <dbReference type="ARBA" id="ARBA00023172"/>
    </source>
</evidence>
<feature type="domain" description="Tyr recombinase" evidence="2">
    <location>
        <begin position="1"/>
        <end position="156"/>
    </location>
</feature>
<evidence type="ECO:0000259" key="2">
    <source>
        <dbReference type="PROSITE" id="PS51898"/>
    </source>
</evidence>
<comment type="caution">
    <text evidence="3">The sequence shown here is derived from an EMBL/GenBank/DDBJ whole genome shotgun (WGS) entry which is preliminary data.</text>
</comment>
<keyword evidence="1" id="KW-0233">DNA recombination</keyword>
<protein>
    <submittedName>
        <fullName evidence="3">Tyrosine-type recombinase/integrase</fullName>
    </submittedName>
</protein>
<proteinExistence type="predicted"/>
<gene>
    <name evidence="3" type="ORF">MOX91_08515</name>
</gene>
<organism evidence="3 4">
    <name type="scientific">Intestinicryptomonas porci</name>
    <dbReference type="NCBI Taxonomy" id="2926320"/>
    <lineage>
        <taxon>Bacteria</taxon>
        <taxon>Pseudomonadati</taxon>
        <taxon>Verrucomicrobiota</taxon>
        <taxon>Opitutia</taxon>
        <taxon>Opitutales</taxon>
        <taxon>Intestinicryptomonaceae</taxon>
        <taxon>Intestinicryptomonas</taxon>
    </lineage>
</organism>
<reference evidence="3 4" key="1">
    <citation type="submission" date="2022-03" db="EMBL/GenBank/DDBJ databases">
        <title>Novel taxa within the pig intestine.</title>
        <authorList>
            <person name="Wylensek D."/>
            <person name="Bishof K."/>
            <person name="Afrizal A."/>
            <person name="Clavel T."/>
        </authorList>
    </citation>
    <scope>NUCLEOTIDE SEQUENCE [LARGE SCALE GENOMIC DNA]</scope>
    <source>
        <strain evidence="3 4">CLA-KB-P66</strain>
    </source>
</reference>
<dbReference type="Gene3D" id="1.10.443.10">
    <property type="entry name" value="Intergrase catalytic core"/>
    <property type="match status" value="1"/>
</dbReference>